<feature type="domain" description="Acyltransferase 3" evidence="2">
    <location>
        <begin position="6"/>
        <end position="327"/>
    </location>
</feature>
<protein>
    <submittedName>
        <fullName evidence="3">Fucose 4-O-acetylase</fullName>
    </submittedName>
</protein>
<gene>
    <name evidence="3" type="ORF">SAMN05192582_101313</name>
</gene>
<feature type="transmembrane region" description="Helical" evidence="1">
    <location>
        <begin position="82"/>
        <end position="105"/>
    </location>
</feature>
<reference evidence="3 4" key="1">
    <citation type="submission" date="2016-10" db="EMBL/GenBank/DDBJ databases">
        <authorList>
            <person name="de Groot N.N."/>
        </authorList>
    </citation>
    <scope>NUCLEOTIDE SEQUENCE [LARGE SCALE GENOMIC DNA]</scope>
    <source>
        <strain evidence="3 4">NLAE-zl-C57</strain>
    </source>
</reference>
<dbReference type="InterPro" id="IPR002656">
    <property type="entry name" value="Acyl_transf_3_dom"/>
</dbReference>
<sequence length="347" mass="39661">MKERLLYIDVLRGIAILTVVYSHILLFCVGYSETSFMTDLLRKYFLNAFFFLSGFMAYKKSPSLTLYQTGYFHELWKKVKQLLIPTLVSGGLYCVYCAGNPYAFLADGAKGGYWFTIALFIMFVIYLIENLTLKWITNEYAQSIVLFIIAVIVYCWHKTAMSETGWANFLCLGGVSYYFLMFTIGVLCKKHIEVFHKFLEVPLAKTCIFLTVMVGSLVDYVPLLITNVAVVLLVYFLVKNICTSEFDSNLREIDANPYKQCVYKGLQIIGQNTIQIYFLHYFLLFKMPHGVVNFTHSMYEGSIANHCSSIVELSIYGTISVCIALVCIAIRNFLAYIPYVSTIMFGK</sequence>
<evidence type="ECO:0000313" key="3">
    <source>
        <dbReference type="EMBL" id="SDH77580.1"/>
    </source>
</evidence>
<feature type="transmembrane region" description="Helical" evidence="1">
    <location>
        <begin position="111"/>
        <end position="128"/>
    </location>
</feature>
<dbReference type="RefSeq" id="WP_074637020.1">
    <property type="nucleotide sequence ID" value="NZ_FNDO01000013.1"/>
</dbReference>
<dbReference type="EMBL" id="FNDO01000013">
    <property type="protein sequence ID" value="SDH77580.1"/>
    <property type="molecule type" value="Genomic_DNA"/>
</dbReference>
<evidence type="ECO:0000256" key="1">
    <source>
        <dbReference type="SAM" id="Phobius"/>
    </source>
</evidence>
<feature type="transmembrane region" description="Helical" evidence="1">
    <location>
        <begin position="140"/>
        <end position="159"/>
    </location>
</feature>
<dbReference type="Pfam" id="PF01757">
    <property type="entry name" value="Acyl_transf_3"/>
    <property type="match status" value="1"/>
</dbReference>
<dbReference type="GO" id="GO:0016747">
    <property type="term" value="F:acyltransferase activity, transferring groups other than amino-acyl groups"/>
    <property type="evidence" value="ECO:0007669"/>
    <property type="project" value="InterPro"/>
</dbReference>
<feature type="transmembrane region" description="Helical" evidence="1">
    <location>
        <begin position="165"/>
        <end position="187"/>
    </location>
</feature>
<keyword evidence="1" id="KW-0472">Membrane</keyword>
<feature type="transmembrane region" description="Helical" evidence="1">
    <location>
        <begin position="315"/>
        <end position="337"/>
    </location>
</feature>
<dbReference type="Proteomes" id="UP000181870">
    <property type="component" value="Unassembled WGS sequence"/>
</dbReference>
<keyword evidence="1" id="KW-0812">Transmembrane</keyword>
<organism evidence="3 4">
    <name type="scientific">Bacteroides ovatus</name>
    <dbReference type="NCBI Taxonomy" id="28116"/>
    <lineage>
        <taxon>Bacteria</taxon>
        <taxon>Pseudomonadati</taxon>
        <taxon>Bacteroidota</taxon>
        <taxon>Bacteroidia</taxon>
        <taxon>Bacteroidales</taxon>
        <taxon>Bacteroidaceae</taxon>
        <taxon>Bacteroides</taxon>
    </lineage>
</organism>
<feature type="transmembrane region" description="Helical" evidence="1">
    <location>
        <begin position="208"/>
        <end position="238"/>
    </location>
</feature>
<name>A0A1G8F625_BACOV</name>
<evidence type="ECO:0000259" key="2">
    <source>
        <dbReference type="Pfam" id="PF01757"/>
    </source>
</evidence>
<dbReference type="AlphaFoldDB" id="A0A1G8F625"/>
<accession>A0A1G8F625</accession>
<keyword evidence="1" id="KW-1133">Transmembrane helix</keyword>
<evidence type="ECO:0000313" key="4">
    <source>
        <dbReference type="Proteomes" id="UP000181870"/>
    </source>
</evidence>
<feature type="transmembrane region" description="Helical" evidence="1">
    <location>
        <begin position="44"/>
        <end position="61"/>
    </location>
</feature>
<feature type="transmembrane region" description="Helical" evidence="1">
    <location>
        <begin position="12"/>
        <end position="32"/>
    </location>
</feature>
<proteinExistence type="predicted"/>